<keyword evidence="4" id="KW-0812">Transmembrane</keyword>
<feature type="region of interest" description="Disordered" evidence="3">
    <location>
        <begin position="291"/>
        <end position="317"/>
    </location>
</feature>
<feature type="region of interest" description="Disordered" evidence="3">
    <location>
        <begin position="1"/>
        <end position="22"/>
    </location>
</feature>
<dbReference type="InterPro" id="IPR011990">
    <property type="entry name" value="TPR-like_helical_dom_sf"/>
</dbReference>
<dbReference type="SMART" id="SM01043">
    <property type="entry name" value="BTAD"/>
    <property type="match status" value="1"/>
</dbReference>
<reference evidence="6 7" key="1">
    <citation type="submission" date="2020-07" db="EMBL/GenBank/DDBJ databases">
        <title>Sequencing the genomes of 1000 actinobacteria strains.</title>
        <authorList>
            <person name="Klenk H.-P."/>
        </authorList>
    </citation>
    <scope>NUCLEOTIDE SEQUENCE [LARGE SCALE GENOMIC DNA]</scope>
    <source>
        <strain evidence="6 7">DSM 24552</strain>
    </source>
</reference>
<dbReference type="Proteomes" id="UP000544110">
    <property type="component" value="Unassembled WGS sequence"/>
</dbReference>
<dbReference type="EMBL" id="JACCAC010000001">
    <property type="protein sequence ID" value="NYG55133.1"/>
    <property type="molecule type" value="Genomic_DNA"/>
</dbReference>
<keyword evidence="4" id="KW-0472">Membrane</keyword>
<comment type="caution">
    <text evidence="6">The sequence shown here is derived from an EMBL/GenBank/DDBJ whole genome shotgun (WGS) entry which is preliminary data.</text>
</comment>
<feature type="domain" description="Bacterial transcriptional activator" evidence="5">
    <location>
        <begin position="775"/>
        <end position="918"/>
    </location>
</feature>
<accession>A0A7Y9RV20</accession>
<proteinExistence type="predicted"/>
<sequence length="929" mass="96934">MTSTQDPTQTRGPERFAVRPAAPARPSLGKAALAALALLGLLVGIPAALWALSGPPPVPTGLPGRAELTQPLTVDALLTVLAAVVWLAWLQFAVCTLVELVSLVRGGGLPRPVPLSGRSQALARALVGTLLVGTSFLGSTGAASAATAAPDATLGTTVQVADDRGAGDAAGPGGGAAATSDGTVAEQTARADRPAQLMERVPGVPADMVDVIGHKVAVVQPPDGHYHDNLWDIAERHLGDGRRWKEVFDLNQGRQQPDGGELVLGRLIQPGWVLIMPDDARGVPRVHAVADATTTTPVPSDEAPLEAPGEAPGEAPADLLASDRLGVALTGGLLAAVLAGALAAERRRRRGTDPGDDALETEVRLLVGAEPERVRRLDHALRALSGTCRAERVALPQVYAASVDDDAVELRVAPPAPTAPAPWSALDGGARWRLERDVAAAREAAEEPTDLGHAPYPGLVCLGRDDRGADVLVDLEAVAGPLAVGGAGTVAREVVSALAVQLATAPWADEQQVWGHHLAPVLAGVTGPSLHAVDDLGPLLAAWAERSPRRDAQEVLGGRLGRHPGSSPQYLLLGSEPDEESLARLDALVAAGARGLGVVAAVPLPSARWRLEVDEAGRLSVPLLDLELDAVRLTEAAAEELATLFAAAREEAAPVAADRPRVPAVPHGTATDDGHWGSAPVRVGLLGPLELRADGQLDASRRDLATEVVVFLAAQTAPVHPSVVGASVWPRGVTPEVRDATIARTRDWLGTDDDGNPLLRETAEGRLHLAPDVAVDWWAFCALVGRARDAAPREERELLRRALQLVRGEVLVGRPAGRYSWLPRTRLERQAVELVVDAAHRLAEVSTDDDPSGAAAACRAGLRLAPTSQVLWRDLLRAEHRRPDGPGTAAVVDEAVQELQAAGGGLEPETEALVVELLPGHRPDDEQVG</sequence>
<organism evidence="6 7">
    <name type="scientific">Nocardioides perillae</name>
    <dbReference type="NCBI Taxonomy" id="1119534"/>
    <lineage>
        <taxon>Bacteria</taxon>
        <taxon>Bacillati</taxon>
        <taxon>Actinomycetota</taxon>
        <taxon>Actinomycetes</taxon>
        <taxon>Propionibacteriales</taxon>
        <taxon>Nocardioidaceae</taxon>
        <taxon>Nocardioides</taxon>
    </lineage>
</organism>
<feature type="compositionally biased region" description="Low complexity" evidence="3">
    <location>
        <begin position="293"/>
        <end position="317"/>
    </location>
</feature>
<evidence type="ECO:0000256" key="3">
    <source>
        <dbReference type="SAM" id="MobiDB-lite"/>
    </source>
</evidence>
<dbReference type="PANTHER" id="PTHR35807">
    <property type="entry name" value="TRANSCRIPTIONAL REGULATOR REDD-RELATED"/>
    <property type="match status" value="1"/>
</dbReference>
<dbReference type="Gene3D" id="3.10.350.10">
    <property type="entry name" value="LysM domain"/>
    <property type="match status" value="1"/>
</dbReference>
<name>A0A7Y9RV20_9ACTN</name>
<dbReference type="InterPro" id="IPR005158">
    <property type="entry name" value="BTAD"/>
</dbReference>
<gene>
    <name evidence="6" type="ORF">BJ989_001437</name>
</gene>
<keyword evidence="1" id="KW-0805">Transcription regulation</keyword>
<feature type="transmembrane region" description="Helical" evidence="4">
    <location>
        <begin position="31"/>
        <end position="52"/>
    </location>
</feature>
<feature type="region of interest" description="Disordered" evidence="3">
    <location>
        <begin position="163"/>
        <end position="193"/>
    </location>
</feature>
<evidence type="ECO:0000259" key="5">
    <source>
        <dbReference type="SMART" id="SM01043"/>
    </source>
</evidence>
<keyword evidence="4" id="KW-1133">Transmembrane helix</keyword>
<evidence type="ECO:0000313" key="7">
    <source>
        <dbReference type="Proteomes" id="UP000544110"/>
    </source>
</evidence>
<protein>
    <recommendedName>
        <fullName evidence="5">Bacterial transcriptional activator domain-containing protein</fullName>
    </recommendedName>
</protein>
<feature type="transmembrane region" description="Helical" evidence="4">
    <location>
        <begin position="72"/>
        <end position="100"/>
    </location>
</feature>
<evidence type="ECO:0000256" key="4">
    <source>
        <dbReference type="SAM" id="Phobius"/>
    </source>
</evidence>
<feature type="compositionally biased region" description="Polar residues" evidence="3">
    <location>
        <begin position="1"/>
        <end position="11"/>
    </location>
</feature>
<keyword evidence="7" id="KW-1185">Reference proteome</keyword>
<dbReference type="InterPro" id="IPR036779">
    <property type="entry name" value="LysM_dom_sf"/>
</dbReference>
<evidence type="ECO:0000256" key="2">
    <source>
        <dbReference type="ARBA" id="ARBA00023163"/>
    </source>
</evidence>
<keyword evidence="2" id="KW-0804">Transcription</keyword>
<evidence type="ECO:0000256" key="1">
    <source>
        <dbReference type="ARBA" id="ARBA00023015"/>
    </source>
</evidence>
<dbReference type="Pfam" id="PF03704">
    <property type="entry name" value="BTAD"/>
    <property type="match status" value="1"/>
</dbReference>
<dbReference type="InterPro" id="IPR051677">
    <property type="entry name" value="AfsR-DnrI-RedD_regulator"/>
</dbReference>
<dbReference type="RefSeq" id="WP_179517628.1">
    <property type="nucleotide sequence ID" value="NZ_JACCAC010000001.1"/>
</dbReference>
<dbReference type="PANTHER" id="PTHR35807:SF1">
    <property type="entry name" value="TRANSCRIPTIONAL REGULATOR REDD"/>
    <property type="match status" value="1"/>
</dbReference>
<dbReference type="Gene3D" id="1.25.40.10">
    <property type="entry name" value="Tetratricopeptide repeat domain"/>
    <property type="match status" value="1"/>
</dbReference>
<dbReference type="AlphaFoldDB" id="A0A7Y9RV20"/>
<evidence type="ECO:0000313" key="6">
    <source>
        <dbReference type="EMBL" id="NYG55133.1"/>
    </source>
</evidence>
<dbReference type="GO" id="GO:0003677">
    <property type="term" value="F:DNA binding"/>
    <property type="evidence" value="ECO:0007669"/>
    <property type="project" value="TreeGrafter"/>
</dbReference>
<dbReference type="GO" id="GO:0006355">
    <property type="term" value="P:regulation of DNA-templated transcription"/>
    <property type="evidence" value="ECO:0007669"/>
    <property type="project" value="TreeGrafter"/>
</dbReference>
<feature type="transmembrane region" description="Helical" evidence="4">
    <location>
        <begin position="121"/>
        <end position="138"/>
    </location>
</feature>